<name>A0A9P4S2R5_9PEZI</name>
<dbReference type="OrthoDB" id="203279at2759"/>
<keyword evidence="3" id="KW-1185">Reference proteome</keyword>
<feature type="compositionally biased region" description="Gly residues" evidence="1">
    <location>
        <begin position="97"/>
        <end position="109"/>
    </location>
</feature>
<dbReference type="EMBL" id="MU006120">
    <property type="protein sequence ID" value="KAF2834351.1"/>
    <property type="molecule type" value="Genomic_DNA"/>
</dbReference>
<dbReference type="Proteomes" id="UP000799429">
    <property type="component" value="Unassembled WGS sequence"/>
</dbReference>
<feature type="compositionally biased region" description="Polar residues" evidence="1">
    <location>
        <begin position="80"/>
        <end position="91"/>
    </location>
</feature>
<feature type="compositionally biased region" description="Basic and acidic residues" evidence="1">
    <location>
        <begin position="140"/>
        <end position="168"/>
    </location>
</feature>
<comment type="caution">
    <text evidence="2">The sequence shown here is derived from an EMBL/GenBank/DDBJ whole genome shotgun (WGS) entry which is preliminary data.</text>
</comment>
<feature type="region of interest" description="Disordered" evidence="1">
    <location>
        <begin position="1"/>
        <end position="168"/>
    </location>
</feature>
<sequence length="168" mass="17838">MSSNDQEFDRSERYGQGTGFGNRTSSEGDFSEEHANTRFGSATNKDSYSGATEYGSGTTAGVGYGNKKVPDSDEVDNSDTRFGSHTNTDPYSDSTGYGSGTTGGAGFGNKTGSFSRDESSQGGKNDSTMGKVMEKVGSMMHKDNIKDKGHEKREKAGAFHDDDTSGLR</sequence>
<evidence type="ECO:0000313" key="2">
    <source>
        <dbReference type="EMBL" id="KAF2834351.1"/>
    </source>
</evidence>
<feature type="compositionally biased region" description="Polar residues" evidence="1">
    <location>
        <begin position="38"/>
        <end position="57"/>
    </location>
</feature>
<organism evidence="2 3">
    <name type="scientific">Patellaria atrata CBS 101060</name>
    <dbReference type="NCBI Taxonomy" id="1346257"/>
    <lineage>
        <taxon>Eukaryota</taxon>
        <taxon>Fungi</taxon>
        <taxon>Dikarya</taxon>
        <taxon>Ascomycota</taxon>
        <taxon>Pezizomycotina</taxon>
        <taxon>Dothideomycetes</taxon>
        <taxon>Dothideomycetes incertae sedis</taxon>
        <taxon>Patellariales</taxon>
        <taxon>Patellariaceae</taxon>
        <taxon>Patellaria</taxon>
    </lineage>
</organism>
<proteinExistence type="predicted"/>
<protein>
    <submittedName>
        <fullName evidence="2">Uncharacterized protein</fullName>
    </submittedName>
</protein>
<accession>A0A9P4S2R5</accession>
<reference evidence="2" key="1">
    <citation type="journal article" date="2020" name="Stud. Mycol.">
        <title>101 Dothideomycetes genomes: a test case for predicting lifestyles and emergence of pathogens.</title>
        <authorList>
            <person name="Haridas S."/>
            <person name="Albert R."/>
            <person name="Binder M."/>
            <person name="Bloem J."/>
            <person name="Labutti K."/>
            <person name="Salamov A."/>
            <person name="Andreopoulos B."/>
            <person name="Baker S."/>
            <person name="Barry K."/>
            <person name="Bills G."/>
            <person name="Bluhm B."/>
            <person name="Cannon C."/>
            <person name="Castanera R."/>
            <person name="Culley D."/>
            <person name="Daum C."/>
            <person name="Ezra D."/>
            <person name="Gonzalez J."/>
            <person name="Henrissat B."/>
            <person name="Kuo A."/>
            <person name="Liang C."/>
            <person name="Lipzen A."/>
            <person name="Lutzoni F."/>
            <person name="Magnuson J."/>
            <person name="Mondo S."/>
            <person name="Nolan M."/>
            <person name="Ohm R."/>
            <person name="Pangilinan J."/>
            <person name="Park H.-J."/>
            <person name="Ramirez L."/>
            <person name="Alfaro M."/>
            <person name="Sun H."/>
            <person name="Tritt A."/>
            <person name="Yoshinaga Y."/>
            <person name="Zwiers L.-H."/>
            <person name="Turgeon B."/>
            <person name="Goodwin S."/>
            <person name="Spatafora J."/>
            <person name="Crous P."/>
            <person name="Grigoriev I."/>
        </authorList>
    </citation>
    <scope>NUCLEOTIDE SEQUENCE</scope>
    <source>
        <strain evidence="2">CBS 101060</strain>
    </source>
</reference>
<evidence type="ECO:0000313" key="3">
    <source>
        <dbReference type="Proteomes" id="UP000799429"/>
    </source>
</evidence>
<evidence type="ECO:0000256" key="1">
    <source>
        <dbReference type="SAM" id="MobiDB-lite"/>
    </source>
</evidence>
<gene>
    <name evidence="2" type="ORF">M501DRAFT_593067</name>
</gene>
<dbReference type="AlphaFoldDB" id="A0A9P4S2R5"/>